<organism evidence="1 2">
    <name type="scientific">Panagrolaimus sp. PS1159</name>
    <dbReference type="NCBI Taxonomy" id="55785"/>
    <lineage>
        <taxon>Eukaryota</taxon>
        <taxon>Metazoa</taxon>
        <taxon>Ecdysozoa</taxon>
        <taxon>Nematoda</taxon>
        <taxon>Chromadorea</taxon>
        <taxon>Rhabditida</taxon>
        <taxon>Tylenchina</taxon>
        <taxon>Panagrolaimomorpha</taxon>
        <taxon>Panagrolaimoidea</taxon>
        <taxon>Panagrolaimidae</taxon>
        <taxon>Panagrolaimus</taxon>
    </lineage>
</organism>
<dbReference type="Proteomes" id="UP000887580">
    <property type="component" value="Unplaced"/>
</dbReference>
<sequence length="168" mass="20031">MVFFYLWVFFGIYGKNGIYFYGFGIIFDGRCLWCSNLSDFLVDLFVSKHEKLKLNGVTKFREFFLLKTSLLKELPSKIQSQSLKKLLMSFFFQKTCPFNANSTFQQNNLSILRTFYHPKFANFCPSLPIFCMNNFKKLFLSTERFHFIRVFINTKISNIQNIYHESIF</sequence>
<name>A0AC35G900_9BILA</name>
<protein>
    <submittedName>
        <fullName evidence="2">Uncharacterized protein</fullName>
    </submittedName>
</protein>
<dbReference type="WBParaSite" id="PS1159_v2.g24693.t1">
    <property type="protein sequence ID" value="PS1159_v2.g24693.t1"/>
    <property type="gene ID" value="PS1159_v2.g24693"/>
</dbReference>
<reference evidence="2" key="1">
    <citation type="submission" date="2022-11" db="UniProtKB">
        <authorList>
            <consortium name="WormBaseParasite"/>
        </authorList>
    </citation>
    <scope>IDENTIFICATION</scope>
</reference>
<evidence type="ECO:0000313" key="1">
    <source>
        <dbReference type="Proteomes" id="UP000887580"/>
    </source>
</evidence>
<evidence type="ECO:0000313" key="2">
    <source>
        <dbReference type="WBParaSite" id="PS1159_v2.g24693.t1"/>
    </source>
</evidence>
<proteinExistence type="predicted"/>
<accession>A0AC35G900</accession>